<organism evidence="5 6">
    <name type="scientific">Denitrobaculum tricleocarpae</name>
    <dbReference type="NCBI Taxonomy" id="2591009"/>
    <lineage>
        <taxon>Bacteria</taxon>
        <taxon>Pseudomonadati</taxon>
        <taxon>Pseudomonadota</taxon>
        <taxon>Alphaproteobacteria</taxon>
        <taxon>Rhodospirillales</taxon>
        <taxon>Rhodospirillaceae</taxon>
        <taxon>Denitrobaculum</taxon>
    </lineage>
</organism>
<dbReference type="InterPro" id="IPR050697">
    <property type="entry name" value="Adenylyl/Guanylyl_Cyclase_3/4"/>
</dbReference>
<dbReference type="PROSITE" id="PS50125">
    <property type="entry name" value="GUANYLATE_CYCLASE_2"/>
    <property type="match status" value="1"/>
</dbReference>
<protein>
    <submittedName>
        <fullName evidence="5">HAMP domain-containing protein</fullName>
    </submittedName>
</protein>
<feature type="transmembrane region" description="Helical" evidence="2">
    <location>
        <begin position="349"/>
        <end position="370"/>
    </location>
</feature>
<sequence>MCDPLWKTRKIQSQMTLTTQGVNQDNEMMGRETPKRPPSSTFPVSLVLAGSMAVLVLSAVVLVLFIGLWTSQRNTIDLLNDRSELILGSIESDVRAYLNPAQAQVEFIRRRIATGQVDPEDHQRLSDLLSGSLAAAPQIEVMSYWHSDFRQLVVLNDSPGAAAQVLEIETDASETAQIKDARARKANGPFWDDIVFAPEVGISYVNLVQPIRKDGEYVGFLAVGVSLPELSKFVTEVGDLFDTNAFILYGRDRVLAHPLLTQPHPEQTIDNPVVALQRVGDIVLEEIWSGEPAELFDRAAKAGVNVVVMEVGDVEHVAIYRWINEFGSPPWAIGAWLVSDDADAELERLAFAAAAGLGIAILATLMAVWLGRRLSRPISLLARSATQIGALDLSHVRSLPGSRVRELNDQALAFNSMLAGLRWFETYVPRTLVTRLIQTGDATSLESQERILTVMFTDIVGFTAESERLPAGEIASLLNEHFALLGGCVDSEGGTIDKFIGDGLMAFWGAPDEQADTAVRACRAALKMVRAVEAENAKRAVNRQTPIRVRVGIHTGPVVVGNIGAPGRMNYTIVGDTVNSGQRLEALGKDLDRGDYVTILASDAVVSQAEDIDGTFEAAGSFQVKGRVREISVYRLLPATTVTE</sequence>
<dbReference type="Gene3D" id="6.10.340.10">
    <property type="match status" value="1"/>
</dbReference>
<dbReference type="Gene3D" id="3.30.450.20">
    <property type="entry name" value="PAS domain"/>
    <property type="match status" value="1"/>
</dbReference>
<feature type="domain" description="HAMP" evidence="4">
    <location>
        <begin position="372"/>
        <end position="426"/>
    </location>
</feature>
<dbReference type="Pfam" id="PF00211">
    <property type="entry name" value="Guanylate_cyc"/>
    <property type="match status" value="1"/>
</dbReference>
<feature type="domain" description="Guanylate cyclase" evidence="3">
    <location>
        <begin position="453"/>
        <end position="585"/>
    </location>
</feature>
<dbReference type="GO" id="GO:0004016">
    <property type="term" value="F:adenylate cyclase activity"/>
    <property type="evidence" value="ECO:0007669"/>
    <property type="project" value="UniProtKB-ARBA"/>
</dbReference>
<gene>
    <name evidence="5" type="ORF">FKG95_11805</name>
</gene>
<evidence type="ECO:0000256" key="1">
    <source>
        <dbReference type="SAM" id="MobiDB-lite"/>
    </source>
</evidence>
<keyword evidence="2" id="KW-0472">Membrane</keyword>
<dbReference type="PROSITE" id="PS50885">
    <property type="entry name" value="HAMP"/>
    <property type="match status" value="1"/>
</dbReference>
<dbReference type="InterPro" id="IPR029787">
    <property type="entry name" value="Nucleotide_cyclase"/>
</dbReference>
<dbReference type="OrthoDB" id="9762462at2"/>
<accession>A0A545TUD5</accession>
<keyword evidence="2" id="KW-1133">Transmembrane helix</keyword>
<dbReference type="PANTHER" id="PTHR43081">
    <property type="entry name" value="ADENYLATE CYCLASE, TERMINAL-DIFFERENTIATION SPECIFIC-RELATED"/>
    <property type="match status" value="1"/>
</dbReference>
<dbReference type="CDD" id="cd06225">
    <property type="entry name" value="HAMP"/>
    <property type="match status" value="1"/>
</dbReference>
<dbReference type="InterPro" id="IPR003660">
    <property type="entry name" value="HAMP_dom"/>
</dbReference>
<reference evidence="5 6" key="1">
    <citation type="submission" date="2019-06" db="EMBL/GenBank/DDBJ databases">
        <title>Whole genome sequence for Rhodospirillaceae sp. R148.</title>
        <authorList>
            <person name="Wang G."/>
        </authorList>
    </citation>
    <scope>NUCLEOTIDE SEQUENCE [LARGE SCALE GENOMIC DNA]</scope>
    <source>
        <strain evidence="5 6">R148</strain>
    </source>
</reference>
<name>A0A545TUD5_9PROT</name>
<keyword evidence="2" id="KW-0812">Transmembrane</keyword>
<proteinExistence type="predicted"/>
<evidence type="ECO:0000256" key="2">
    <source>
        <dbReference type="SAM" id="Phobius"/>
    </source>
</evidence>
<evidence type="ECO:0000259" key="4">
    <source>
        <dbReference type="PROSITE" id="PS50885"/>
    </source>
</evidence>
<dbReference type="AlphaFoldDB" id="A0A545TUD5"/>
<keyword evidence="6" id="KW-1185">Reference proteome</keyword>
<dbReference type="EMBL" id="VHSH01000003">
    <property type="protein sequence ID" value="TQV80826.1"/>
    <property type="molecule type" value="Genomic_DNA"/>
</dbReference>
<evidence type="ECO:0000313" key="6">
    <source>
        <dbReference type="Proteomes" id="UP000315252"/>
    </source>
</evidence>
<dbReference type="CDD" id="cd07302">
    <property type="entry name" value="CHD"/>
    <property type="match status" value="1"/>
</dbReference>
<comment type="caution">
    <text evidence="5">The sequence shown here is derived from an EMBL/GenBank/DDBJ whole genome shotgun (WGS) entry which is preliminary data.</text>
</comment>
<evidence type="ECO:0000259" key="3">
    <source>
        <dbReference type="PROSITE" id="PS50125"/>
    </source>
</evidence>
<dbReference type="SUPFAM" id="SSF55073">
    <property type="entry name" value="Nucleotide cyclase"/>
    <property type="match status" value="1"/>
</dbReference>
<dbReference type="CDD" id="cd18773">
    <property type="entry name" value="PDC1_HK_sensor"/>
    <property type="match status" value="1"/>
</dbReference>
<dbReference type="GO" id="GO:0016020">
    <property type="term" value="C:membrane"/>
    <property type="evidence" value="ECO:0007669"/>
    <property type="project" value="InterPro"/>
</dbReference>
<dbReference type="GO" id="GO:0006171">
    <property type="term" value="P:cAMP biosynthetic process"/>
    <property type="evidence" value="ECO:0007669"/>
    <property type="project" value="TreeGrafter"/>
</dbReference>
<feature type="transmembrane region" description="Helical" evidence="2">
    <location>
        <begin position="44"/>
        <end position="69"/>
    </location>
</feature>
<feature type="region of interest" description="Disordered" evidence="1">
    <location>
        <begin position="18"/>
        <end position="40"/>
    </location>
</feature>
<dbReference type="InterPro" id="IPR001054">
    <property type="entry name" value="A/G_cyclase"/>
</dbReference>
<dbReference type="Proteomes" id="UP000315252">
    <property type="component" value="Unassembled WGS sequence"/>
</dbReference>
<dbReference type="SMART" id="SM00044">
    <property type="entry name" value="CYCc"/>
    <property type="match status" value="1"/>
</dbReference>
<dbReference type="GO" id="GO:0035556">
    <property type="term" value="P:intracellular signal transduction"/>
    <property type="evidence" value="ECO:0007669"/>
    <property type="project" value="InterPro"/>
</dbReference>
<evidence type="ECO:0000313" key="5">
    <source>
        <dbReference type="EMBL" id="TQV80826.1"/>
    </source>
</evidence>
<dbReference type="Gene3D" id="3.30.70.1230">
    <property type="entry name" value="Nucleotide cyclase"/>
    <property type="match status" value="1"/>
</dbReference>
<dbReference type="PANTHER" id="PTHR43081:SF1">
    <property type="entry name" value="ADENYLATE CYCLASE, TERMINAL-DIFFERENTIATION SPECIFIC"/>
    <property type="match status" value="1"/>
</dbReference>